<accession>A0A803LLV4</accession>
<organism evidence="1 2">
    <name type="scientific">Chenopodium quinoa</name>
    <name type="common">Quinoa</name>
    <dbReference type="NCBI Taxonomy" id="63459"/>
    <lineage>
        <taxon>Eukaryota</taxon>
        <taxon>Viridiplantae</taxon>
        <taxon>Streptophyta</taxon>
        <taxon>Embryophyta</taxon>
        <taxon>Tracheophyta</taxon>
        <taxon>Spermatophyta</taxon>
        <taxon>Magnoliopsida</taxon>
        <taxon>eudicotyledons</taxon>
        <taxon>Gunneridae</taxon>
        <taxon>Pentapetalae</taxon>
        <taxon>Caryophyllales</taxon>
        <taxon>Chenopodiaceae</taxon>
        <taxon>Chenopodioideae</taxon>
        <taxon>Atripliceae</taxon>
        <taxon>Chenopodium</taxon>
    </lineage>
</organism>
<keyword evidence="2" id="KW-1185">Reference proteome</keyword>
<dbReference type="AlphaFoldDB" id="A0A803LLV4"/>
<proteinExistence type="predicted"/>
<reference evidence="1" key="1">
    <citation type="journal article" date="2017" name="Nature">
        <title>The genome of Chenopodium quinoa.</title>
        <authorList>
            <person name="Jarvis D.E."/>
            <person name="Ho Y.S."/>
            <person name="Lightfoot D.J."/>
            <person name="Schmoeckel S.M."/>
            <person name="Li B."/>
            <person name="Borm T.J.A."/>
            <person name="Ohyanagi H."/>
            <person name="Mineta K."/>
            <person name="Michell C.T."/>
            <person name="Saber N."/>
            <person name="Kharbatia N.M."/>
            <person name="Rupper R.R."/>
            <person name="Sharp A.R."/>
            <person name="Dally N."/>
            <person name="Boughton B.A."/>
            <person name="Woo Y.H."/>
            <person name="Gao G."/>
            <person name="Schijlen E.G.W.M."/>
            <person name="Guo X."/>
            <person name="Momin A.A."/>
            <person name="Negrao S."/>
            <person name="Al-Babili S."/>
            <person name="Gehring C."/>
            <person name="Roessner U."/>
            <person name="Jung C."/>
            <person name="Murphy K."/>
            <person name="Arold S.T."/>
            <person name="Gojobori T."/>
            <person name="van der Linden C.G."/>
            <person name="van Loo E.N."/>
            <person name="Jellen E.N."/>
            <person name="Maughan P.J."/>
            <person name="Tester M."/>
        </authorList>
    </citation>
    <scope>NUCLEOTIDE SEQUENCE [LARGE SCALE GENOMIC DNA]</scope>
    <source>
        <strain evidence="1">cv. PI 614886</strain>
    </source>
</reference>
<name>A0A803LLV4_CHEQI</name>
<reference evidence="1" key="2">
    <citation type="submission" date="2021-03" db="UniProtKB">
        <authorList>
            <consortium name="EnsemblPlants"/>
        </authorList>
    </citation>
    <scope>IDENTIFICATION</scope>
</reference>
<evidence type="ECO:0000313" key="1">
    <source>
        <dbReference type="EnsemblPlants" id="AUR62015265-RA:cds"/>
    </source>
</evidence>
<dbReference type="Proteomes" id="UP000596660">
    <property type="component" value="Unplaced"/>
</dbReference>
<evidence type="ECO:0000313" key="2">
    <source>
        <dbReference type="Proteomes" id="UP000596660"/>
    </source>
</evidence>
<dbReference type="Gramene" id="AUR62015265-RA">
    <property type="protein sequence ID" value="AUR62015265-RA:cds"/>
    <property type="gene ID" value="AUR62015265"/>
</dbReference>
<dbReference type="EnsemblPlants" id="AUR62015265-RA">
    <property type="protein sequence ID" value="AUR62015265-RA:cds"/>
    <property type="gene ID" value="AUR62015265"/>
</dbReference>
<protein>
    <submittedName>
        <fullName evidence="1">Uncharacterized protein</fullName>
    </submittedName>
</protein>
<sequence length="144" mass="16238">MDSKVFSKPSNVYSQVCRCLYVGFQGLDAVIYSSSADAKSTIHFGKSINWLATCPNESEDKRFTDDNQRLCRISDYFIAMRSCYGVPGELEPRVDAINPERVFQLFQASTQLGTKSEFFISGRPFSPQSRVTSAYGTWWASVFP</sequence>